<accession>A0A1S7LF08</accession>
<feature type="transmembrane region" description="Helical" evidence="1">
    <location>
        <begin position="45"/>
        <end position="66"/>
    </location>
</feature>
<dbReference type="EMBL" id="LO017727">
    <property type="protein sequence ID" value="CRH05525.1"/>
    <property type="molecule type" value="Genomic_DNA"/>
</dbReference>
<proteinExistence type="predicted"/>
<name>A0A1S7LF08_MAGMO</name>
<feature type="transmembrane region" description="Helical" evidence="1">
    <location>
        <begin position="78"/>
        <end position="99"/>
    </location>
</feature>
<gene>
    <name evidence="2" type="ORF">MAGMO_1335</name>
</gene>
<keyword evidence="1" id="KW-0812">Transmembrane</keyword>
<dbReference type="AlphaFoldDB" id="A0A1S7LF08"/>
<evidence type="ECO:0000313" key="2">
    <source>
        <dbReference type="EMBL" id="CRH05525.1"/>
    </source>
</evidence>
<reference evidence="2" key="1">
    <citation type="submission" date="2015-04" db="EMBL/GenBank/DDBJ databases">
        <authorList>
            <person name="Syromyatnikov M.Y."/>
            <person name="Popov V.N."/>
        </authorList>
    </citation>
    <scope>NUCLEOTIDE SEQUENCE</scope>
    <source>
        <strain evidence="2">MO-1</strain>
    </source>
</reference>
<keyword evidence="1" id="KW-0472">Membrane</keyword>
<protein>
    <submittedName>
        <fullName evidence="2">Uncharacterized protein</fullName>
    </submittedName>
</protein>
<feature type="transmembrane region" description="Helical" evidence="1">
    <location>
        <begin position="105"/>
        <end position="127"/>
    </location>
</feature>
<keyword evidence="1" id="KW-1133">Transmembrane helix</keyword>
<evidence type="ECO:0000256" key="1">
    <source>
        <dbReference type="SAM" id="Phobius"/>
    </source>
</evidence>
<sequence>MGIFRAIPVHIILLIAYFFVVHLTHGGDAAAAMNVLVKQMQLPSGATIVINAGDTFVMMGVLLLFFELMKSTSSSMASVIDHLVSMIVFIGFLLAFILLPSAGHPVFLVLTLVAFVDVIAGFTITIVSARRDISVEEGAMGR</sequence>
<feature type="transmembrane region" description="Helical" evidence="1">
    <location>
        <begin position="7"/>
        <end position="25"/>
    </location>
</feature>
<organism evidence="2">
    <name type="scientific">Magnetococcus massalia (strain MO-1)</name>
    <dbReference type="NCBI Taxonomy" id="451514"/>
    <lineage>
        <taxon>Bacteria</taxon>
        <taxon>Pseudomonadati</taxon>
        <taxon>Pseudomonadota</taxon>
        <taxon>Magnetococcia</taxon>
        <taxon>Magnetococcales</taxon>
        <taxon>Magnetococcaceae</taxon>
        <taxon>Magnetococcus</taxon>
    </lineage>
</organism>